<evidence type="ECO:0000256" key="2">
    <source>
        <dbReference type="ARBA" id="ARBA00022676"/>
    </source>
</evidence>
<sequence length="274" mass="31988">MEIGYVCTNFNNSAFTRGAVRTLLASEGCEYRIFVVDNASNEQNVDELRRLKEEFPSVTLLLRKDNVGYFRGLNAGIREMRRLHPTLAWAIIGNNDLEFPLDFSEKLLRNAPRLEKHMVISPDVITVDGHHQNPHVISAISTVREIFYDLYYANYHLGMLIQKVAGMLPSISKRSDETHWQEARPIYQGHGSVYLLTPRFFERFEELWAPTFLMSEEYFLSKQLSDVGTQVYYDPCLQIVHHWHASLAKLPSKQRWIFARDAHREYRKYVKVFG</sequence>
<dbReference type="Proteomes" id="UP001596050">
    <property type="component" value="Unassembled WGS sequence"/>
</dbReference>
<dbReference type="SUPFAM" id="SSF53448">
    <property type="entry name" value="Nucleotide-diphospho-sugar transferases"/>
    <property type="match status" value="1"/>
</dbReference>
<comment type="similarity">
    <text evidence="1">Belongs to the glycosyltransferase 2 family.</text>
</comment>
<dbReference type="InterPro" id="IPR029044">
    <property type="entry name" value="Nucleotide-diphossugar_trans"/>
</dbReference>
<organism evidence="5 6">
    <name type="scientific">Massilia niabensis</name>
    <dbReference type="NCBI Taxonomy" id="544910"/>
    <lineage>
        <taxon>Bacteria</taxon>
        <taxon>Pseudomonadati</taxon>
        <taxon>Pseudomonadota</taxon>
        <taxon>Betaproteobacteria</taxon>
        <taxon>Burkholderiales</taxon>
        <taxon>Oxalobacteraceae</taxon>
        <taxon>Telluria group</taxon>
        <taxon>Massilia</taxon>
    </lineage>
</organism>
<keyword evidence="2 5" id="KW-0328">Glycosyltransferase</keyword>
<proteinExistence type="inferred from homology"/>
<dbReference type="Gene3D" id="3.90.550.10">
    <property type="entry name" value="Spore Coat Polysaccharide Biosynthesis Protein SpsA, Chain A"/>
    <property type="match status" value="1"/>
</dbReference>
<dbReference type="GO" id="GO:0016757">
    <property type="term" value="F:glycosyltransferase activity"/>
    <property type="evidence" value="ECO:0007669"/>
    <property type="project" value="UniProtKB-KW"/>
</dbReference>
<comment type="caution">
    <text evidence="5">The sequence shown here is derived from an EMBL/GenBank/DDBJ whole genome shotgun (WGS) entry which is preliminary data.</text>
</comment>
<dbReference type="InterPro" id="IPR001173">
    <property type="entry name" value="Glyco_trans_2-like"/>
</dbReference>
<accession>A0ABW0L743</accession>
<evidence type="ECO:0000313" key="6">
    <source>
        <dbReference type="Proteomes" id="UP001596050"/>
    </source>
</evidence>
<feature type="domain" description="Glycosyltransferase 2-like" evidence="4">
    <location>
        <begin position="9"/>
        <end position="135"/>
    </location>
</feature>
<dbReference type="PANTHER" id="PTHR43179:SF12">
    <property type="entry name" value="GALACTOFURANOSYLTRANSFERASE GLFT2"/>
    <property type="match status" value="1"/>
</dbReference>
<name>A0ABW0L743_9BURK</name>
<dbReference type="PANTHER" id="PTHR43179">
    <property type="entry name" value="RHAMNOSYLTRANSFERASE WBBL"/>
    <property type="match status" value="1"/>
</dbReference>
<keyword evidence="3 5" id="KW-0808">Transferase</keyword>
<dbReference type="RefSeq" id="WP_379785065.1">
    <property type="nucleotide sequence ID" value="NZ_JBHSMU010000015.1"/>
</dbReference>
<evidence type="ECO:0000256" key="1">
    <source>
        <dbReference type="ARBA" id="ARBA00006739"/>
    </source>
</evidence>
<evidence type="ECO:0000313" key="5">
    <source>
        <dbReference type="EMBL" id="MFC5461614.1"/>
    </source>
</evidence>
<protein>
    <submittedName>
        <fullName evidence="5">Glycosyltransferase family 2 protein</fullName>
        <ecNumber evidence="5">2.4.-.-</ecNumber>
    </submittedName>
</protein>
<reference evidence="6" key="1">
    <citation type="journal article" date="2019" name="Int. J. Syst. Evol. Microbiol.">
        <title>The Global Catalogue of Microorganisms (GCM) 10K type strain sequencing project: providing services to taxonomists for standard genome sequencing and annotation.</title>
        <authorList>
            <consortium name="The Broad Institute Genomics Platform"/>
            <consortium name="The Broad Institute Genome Sequencing Center for Infectious Disease"/>
            <person name="Wu L."/>
            <person name="Ma J."/>
        </authorList>
    </citation>
    <scope>NUCLEOTIDE SEQUENCE [LARGE SCALE GENOMIC DNA]</scope>
    <source>
        <strain evidence="6">KACC 12649</strain>
    </source>
</reference>
<dbReference type="Pfam" id="PF00535">
    <property type="entry name" value="Glycos_transf_2"/>
    <property type="match status" value="1"/>
</dbReference>
<dbReference type="EC" id="2.4.-.-" evidence="5"/>
<evidence type="ECO:0000256" key="3">
    <source>
        <dbReference type="ARBA" id="ARBA00022679"/>
    </source>
</evidence>
<gene>
    <name evidence="5" type="ORF">ACFPN5_17535</name>
</gene>
<dbReference type="EMBL" id="JBHSMU010000015">
    <property type="protein sequence ID" value="MFC5461614.1"/>
    <property type="molecule type" value="Genomic_DNA"/>
</dbReference>
<evidence type="ECO:0000259" key="4">
    <source>
        <dbReference type="Pfam" id="PF00535"/>
    </source>
</evidence>
<keyword evidence="6" id="KW-1185">Reference proteome</keyword>